<feature type="transmembrane region" description="Helical" evidence="12">
    <location>
        <begin position="261"/>
        <end position="284"/>
    </location>
</feature>
<evidence type="ECO:0000256" key="12">
    <source>
        <dbReference type="SAM" id="Phobius"/>
    </source>
</evidence>
<dbReference type="Pfam" id="PF07732">
    <property type="entry name" value="Cu-oxidase_3"/>
    <property type="match status" value="1"/>
</dbReference>
<feature type="transmembrane region" description="Helical" evidence="12">
    <location>
        <begin position="33"/>
        <end position="54"/>
    </location>
</feature>
<dbReference type="InterPro" id="IPR045087">
    <property type="entry name" value="Cu-oxidase_fam"/>
</dbReference>
<protein>
    <recommendedName>
        <fullName evidence="6">Copper-containing nitrite reductase</fullName>
        <ecNumber evidence="5">1.7.2.1</ecNumber>
    </recommendedName>
</protein>
<keyword evidence="9" id="KW-0560">Oxidoreductase</keyword>
<evidence type="ECO:0000256" key="7">
    <source>
        <dbReference type="ARBA" id="ARBA00022723"/>
    </source>
</evidence>
<keyword evidence="12" id="KW-1133">Transmembrane helix</keyword>
<comment type="similarity">
    <text evidence="3">Belongs to the multicopper oxidase family.</text>
</comment>
<evidence type="ECO:0000313" key="16">
    <source>
        <dbReference type="Proteomes" id="UP000297604"/>
    </source>
</evidence>
<accession>A0ABY2IPK0</accession>
<organism evidence="15 16">
    <name type="scientific">Cryobacterium glucosi</name>
    <dbReference type="NCBI Taxonomy" id="1259175"/>
    <lineage>
        <taxon>Bacteria</taxon>
        <taxon>Bacillati</taxon>
        <taxon>Actinomycetota</taxon>
        <taxon>Actinomycetes</taxon>
        <taxon>Micrococcales</taxon>
        <taxon>Microbacteriaceae</taxon>
        <taxon>Cryobacterium</taxon>
    </lineage>
</organism>
<feature type="transmembrane region" description="Helical" evidence="12">
    <location>
        <begin position="422"/>
        <end position="439"/>
    </location>
</feature>
<gene>
    <name evidence="15" type="ORF">E3O46_06480</name>
</gene>
<dbReference type="PANTHER" id="PTHR11709:SF394">
    <property type="entry name" value="FI03373P-RELATED"/>
    <property type="match status" value="1"/>
</dbReference>
<keyword evidence="10" id="KW-0186">Copper</keyword>
<feature type="transmembrane region" description="Helical" evidence="12">
    <location>
        <begin position="304"/>
        <end position="334"/>
    </location>
</feature>
<keyword evidence="12" id="KW-0472">Membrane</keyword>
<feature type="transmembrane region" description="Helical" evidence="12">
    <location>
        <begin position="369"/>
        <end position="387"/>
    </location>
</feature>
<feature type="domain" description="EfeO-type cupredoxin-like" evidence="14">
    <location>
        <begin position="459"/>
        <end position="526"/>
    </location>
</feature>
<evidence type="ECO:0000256" key="1">
    <source>
        <dbReference type="ARBA" id="ARBA00001960"/>
    </source>
</evidence>
<proteinExistence type="inferred from homology"/>
<feature type="transmembrane region" description="Helical" evidence="12">
    <location>
        <begin position="5"/>
        <end position="27"/>
    </location>
</feature>
<dbReference type="EMBL" id="SOFS01000015">
    <property type="protein sequence ID" value="TFC21848.1"/>
    <property type="molecule type" value="Genomic_DNA"/>
</dbReference>
<dbReference type="Proteomes" id="UP000297604">
    <property type="component" value="Unassembled WGS sequence"/>
</dbReference>
<evidence type="ECO:0000256" key="5">
    <source>
        <dbReference type="ARBA" id="ARBA00011882"/>
    </source>
</evidence>
<feature type="transmembrane region" description="Helical" evidence="12">
    <location>
        <begin position="200"/>
        <end position="223"/>
    </location>
</feature>
<dbReference type="CDD" id="cd04208">
    <property type="entry name" value="CuRO_2_CuNIR"/>
    <property type="match status" value="1"/>
</dbReference>
<dbReference type="Pfam" id="PF13473">
    <property type="entry name" value="Cupredoxin_1"/>
    <property type="match status" value="1"/>
</dbReference>
<evidence type="ECO:0000256" key="9">
    <source>
        <dbReference type="ARBA" id="ARBA00023002"/>
    </source>
</evidence>
<dbReference type="SUPFAM" id="SSF49503">
    <property type="entry name" value="Cupredoxins"/>
    <property type="match status" value="3"/>
</dbReference>
<evidence type="ECO:0000256" key="4">
    <source>
        <dbReference type="ARBA" id="ARBA00011233"/>
    </source>
</evidence>
<feature type="transmembrane region" description="Helical" evidence="12">
    <location>
        <begin position="74"/>
        <end position="94"/>
    </location>
</feature>
<comment type="caution">
    <text evidence="15">The sequence shown here is derived from an EMBL/GenBank/DDBJ whole genome shotgun (WGS) entry which is preliminary data.</text>
</comment>
<dbReference type="InterPro" id="IPR008972">
    <property type="entry name" value="Cupredoxin"/>
</dbReference>
<evidence type="ECO:0000256" key="11">
    <source>
        <dbReference type="ARBA" id="ARBA00049340"/>
    </source>
</evidence>
<evidence type="ECO:0000313" key="15">
    <source>
        <dbReference type="EMBL" id="TFC21848.1"/>
    </source>
</evidence>
<dbReference type="RefSeq" id="WP_134561346.1">
    <property type="nucleotide sequence ID" value="NZ_SOFS01000015.1"/>
</dbReference>
<dbReference type="InterPro" id="IPR028096">
    <property type="entry name" value="EfeO_Cupredoxin"/>
</dbReference>
<evidence type="ECO:0000259" key="13">
    <source>
        <dbReference type="Pfam" id="PF07732"/>
    </source>
</evidence>
<evidence type="ECO:0000256" key="2">
    <source>
        <dbReference type="ARBA" id="ARBA00001973"/>
    </source>
</evidence>
<dbReference type="PRINTS" id="PR00695">
    <property type="entry name" value="CUNO2RDTASE"/>
</dbReference>
<feature type="transmembrane region" description="Helical" evidence="12">
    <location>
        <begin position="100"/>
        <end position="121"/>
    </location>
</feature>
<reference evidence="15 16" key="1">
    <citation type="submission" date="2019-03" db="EMBL/GenBank/DDBJ databases">
        <title>Genomics of glacier-inhabiting Cryobacterium strains.</title>
        <authorList>
            <person name="Liu Q."/>
            <person name="Xin Y.-H."/>
        </authorList>
    </citation>
    <scope>NUCLEOTIDE SEQUENCE [LARGE SCALE GENOMIC DNA]</scope>
    <source>
        <strain evidence="15 16">MDB1-5</strain>
    </source>
</reference>
<dbReference type="CDD" id="cd11020">
    <property type="entry name" value="CuRO_1_CuNIR"/>
    <property type="match status" value="1"/>
</dbReference>
<comment type="cofactor">
    <cofactor evidence="1">
        <name>Cu(+)</name>
        <dbReference type="ChEBI" id="CHEBI:49552"/>
    </cofactor>
</comment>
<keyword evidence="12" id="KW-0812">Transmembrane</keyword>
<dbReference type="PANTHER" id="PTHR11709">
    <property type="entry name" value="MULTI-COPPER OXIDASE"/>
    <property type="match status" value="1"/>
</dbReference>
<comment type="catalytic activity">
    <reaction evidence="11">
        <text>nitric oxide + Fe(III)-[cytochrome c] + H2O = Fe(II)-[cytochrome c] + nitrite + 2 H(+)</text>
        <dbReference type="Rhea" id="RHEA:15233"/>
        <dbReference type="Rhea" id="RHEA-COMP:10350"/>
        <dbReference type="Rhea" id="RHEA-COMP:14399"/>
        <dbReference type="ChEBI" id="CHEBI:15377"/>
        <dbReference type="ChEBI" id="CHEBI:15378"/>
        <dbReference type="ChEBI" id="CHEBI:16301"/>
        <dbReference type="ChEBI" id="CHEBI:16480"/>
        <dbReference type="ChEBI" id="CHEBI:29033"/>
        <dbReference type="ChEBI" id="CHEBI:29034"/>
        <dbReference type="EC" id="1.7.2.1"/>
    </reaction>
</comment>
<feature type="transmembrane region" description="Helical" evidence="12">
    <location>
        <begin position="133"/>
        <end position="155"/>
    </location>
</feature>
<feature type="transmembrane region" description="Helical" evidence="12">
    <location>
        <begin position="167"/>
        <end position="193"/>
    </location>
</feature>
<dbReference type="EC" id="1.7.2.1" evidence="5"/>
<name>A0ABY2IPK0_9MICO</name>
<comment type="cofactor">
    <cofactor evidence="2">
        <name>Cu(2+)</name>
        <dbReference type="ChEBI" id="CHEBI:29036"/>
    </cofactor>
</comment>
<dbReference type="InterPro" id="IPR011707">
    <property type="entry name" value="Cu-oxidase-like_N"/>
</dbReference>
<keyword evidence="8" id="KW-0677">Repeat</keyword>
<evidence type="ECO:0000256" key="3">
    <source>
        <dbReference type="ARBA" id="ARBA00010609"/>
    </source>
</evidence>
<comment type="subunit">
    <text evidence="4">Homotrimer.</text>
</comment>
<sequence length="886" mass="91379">MKDKLWHIVSGSLVPAWLAAAVILTVVHRQLPSSGWLLVHLLLLGAVSTAILIWSQHFADTLLRRKALGHRLSLGLRLSAHTVGAIAVMTGIVIGGYPLVLVGGILVGLNALAHAAVIVGQTRGAMPGRFAPLVRHYVASAVMLAAGVTLGILMARLDGGGEDYERLFIGHLAFNLLGWVGLTVIGTVALLWPTVLHTRIAGATVAAGSTLSVLVGGLVLVGLGCLADLRLVVALGVLVYLVALGRVLWEGVGHLRRAPAVTFAAWSLGSAQIWFALCTLGFGLRVAIAPSWTVAAAGVETLVPYFAIGFAAQILLGALSHLVPVVLGGGPAALKATAAELDRGGLFRVVVVNGALLLSLLPVSSTLTVALSMLIVATLASFLVLFTRALRANRRVRALPLVRVAPGERPVAGPRPRSTGRMLAAASVLLLTVTVGIVVDPASVELSAVSTQAAGSSGTAAATGHTTTVAVDMVHTRFVPDRIEVPLGDALRITLTNSDDMAHNLVLESGLVSGSLDPGTTTTVAVGVIGASVDGWCSIAGHRLLGMEISIVAVGDAGASATGDSTSMGGMAGMSADGSHTGQDAAATGTSAAADIDPSAVPDANFEAHDAVLPPAPDATVHRRTLVVRNVETEVAPGVTQMLWTFNGTAPGPTLRGRVGDVFEITLVNKGTVGHSIDFHAGAVAPDAVMRTIQPGESLVYTFTATRSGIWLYHCSTMPMSVHIANGMFGAVIIDPPGLADVDREYLLVQSELYLGAQGGEVDAVKVTAQTPDLMVFNGYSNQYAARPLPARVGETVRVWVLDAGPNVGSAFHIVGGQFHTVYKEGDYPLKDGGSTGTGGSQALDLASAQGGFVELSFSEAGHYPFVSHVMSDAEKGARGIFEVLP</sequence>
<keyword evidence="16" id="KW-1185">Reference proteome</keyword>
<evidence type="ECO:0000256" key="10">
    <source>
        <dbReference type="ARBA" id="ARBA00023008"/>
    </source>
</evidence>
<dbReference type="Gene3D" id="2.60.40.420">
    <property type="entry name" value="Cupredoxins - blue copper proteins"/>
    <property type="match status" value="3"/>
</dbReference>
<evidence type="ECO:0000256" key="6">
    <source>
        <dbReference type="ARBA" id="ARBA00017290"/>
    </source>
</evidence>
<dbReference type="InterPro" id="IPR001287">
    <property type="entry name" value="NO2-reductase_Cu"/>
</dbReference>
<feature type="transmembrane region" description="Helical" evidence="12">
    <location>
        <begin position="229"/>
        <end position="249"/>
    </location>
</feature>
<evidence type="ECO:0000259" key="14">
    <source>
        <dbReference type="Pfam" id="PF13473"/>
    </source>
</evidence>
<keyword evidence="7" id="KW-0479">Metal-binding</keyword>
<feature type="transmembrane region" description="Helical" evidence="12">
    <location>
        <begin position="346"/>
        <end position="363"/>
    </location>
</feature>
<evidence type="ECO:0000256" key="8">
    <source>
        <dbReference type="ARBA" id="ARBA00022737"/>
    </source>
</evidence>
<feature type="domain" description="Plastocyanin-like" evidence="13">
    <location>
        <begin position="629"/>
        <end position="737"/>
    </location>
</feature>